<feature type="binding site" evidence="8">
    <location>
        <position position="220"/>
    </location>
    <ligand>
        <name>substrate</name>
    </ligand>
</feature>
<comment type="caution">
    <text evidence="11">The sequence shown here is derived from an EMBL/GenBank/DDBJ whole genome shotgun (WGS) entry which is preliminary data.</text>
</comment>
<dbReference type="InterPro" id="IPR028896">
    <property type="entry name" value="GcvT/YgfZ/DmdA"/>
</dbReference>
<dbReference type="GO" id="GO:0019464">
    <property type="term" value="P:glycine decarboxylation via glycine cleavage system"/>
    <property type="evidence" value="ECO:0007669"/>
    <property type="project" value="UniProtKB-UniRule"/>
</dbReference>
<dbReference type="Gene3D" id="2.40.30.110">
    <property type="entry name" value="Aminomethyltransferase beta-barrel domains"/>
    <property type="match status" value="1"/>
</dbReference>
<dbReference type="InterPro" id="IPR027266">
    <property type="entry name" value="TrmE/GcvT-like"/>
</dbReference>
<dbReference type="HAMAP" id="MF_00259">
    <property type="entry name" value="GcvT"/>
    <property type="match status" value="1"/>
</dbReference>
<proteinExistence type="inferred from homology"/>
<evidence type="ECO:0000256" key="2">
    <source>
        <dbReference type="ARBA" id="ARBA00012616"/>
    </source>
</evidence>
<dbReference type="EC" id="2.1.2.10" evidence="2 7"/>
<name>A0A917HGU1_9BACT</name>
<sequence length="392" mass="42969">MLSFEWDTYKTEKDSKMAETSSELRKTALNASHRAAKAKMVDFGGWDMPVEYSGLIAEHMAVRTAVGLFDVSHMGDIQLRGPGSLAAVQQLCMNDASKLADGQAQYSAMLYPNGTFVDDVVVHKLSGNDYLIVINAGTREKDVQWVRQTIGRMPGVHINDFSDYYTQLAIQGPRAAETLQKLTSTDLSTIKNYWFTWGQVCGLHNVMIARTGYTGEDGFEIYVPSDAPTSERVWNEVLAAGAEFGILPCGLGARNTLRLESAMALYGHEISDTINVLEAGLGRYAKLDKPEFVGREALLEVQAGGGPKRKLVGLEMIERGIGRDGYPIFSLDGVKIGEITSGSPAPFLKKNIALAYVPVEFTAVDTEVAVEIRGQKVKAKVVSTPFYKRPRK</sequence>
<dbReference type="FunFam" id="3.30.70.1400:FF:000001">
    <property type="entry name" value="Aminomethyltransferase"/>
    <property type="match status" value="1"/>
</dbReference>
<reference evidence="11" key="1">
    <citation type="journal article" date="2014" name="Int. J. Syst. Evol. Microbiol.">
        <title>Complete genome sequence of Corynebacterium casei LMG S-19264T (=DSM 44701T), isolated from a smear-ripened cheese.</title>
        <authorList>
            <consortium name="US DOE Joint Genome Institute (JGI-PGF)"/>
            <person name="Walter F."/>
            <person name="Albersmeier A."/>
            <person name="Kalinowski J."/>
            <person name="Ruckert C."/>
        </authorList>
    </citation>
    <scope>NUCLEOTIDE SEQUENCE</scope>
    <source>
        <strain evidence="11">CGMCC 1.12997</strain>
    </source>
</reference>
<keyword evidence="3 7" id="KW-0032">Aminotransferase</keyword>
<evidence type="ECO:0000256" key="3">
    <source>
        <dbReference type="ARBA" id="ARBA00022576"/>
    </source>
</evidence>
<dbReference type="FunFam" id="2.40.30.110:FF:000003">
    <property type="entry name" value="Aminomethyltransferase"/>
    <property type="match status" value="1"/>
</dbReference>
<dbReference type="Pfam" id="PF01571">
    <property type="entry name" value="GCV_T"/>
    <property type="match status" value="1"/>
</dbReference>
<dbReference type="Gene3D" id="4.10.1250.10">
    <property type="entry name" value="Aminomethyltransferase fragment"/>
    <property type="match status" value="1"/>
</dbReference>
<keyword evidence="12" id="KW-1185">Reference proteome</keyword>
<dbReference type="NCBIfam" id="TIGR00528">
    <property type="entry name" value="gcvT"/>
    <property type="match status" value="1"/>
</dbReference>
<comment type="function">
    <text evidence="7">The glycine cleavage system catalyzes the degradation of glycine.</text>
</comment>
<dbReference type="EMBL" id="BMGT01000002">
    <property type="protein sequence ID" value="GGG78616.1"/>
    <property type="molecule type" value="Genomic_DNA"/>
</dbReference>
<dbReference type="PANTHER" id="PTHR43757:SF2">
    <property type="entry name" value="AMINOMETHYLTRANSFERASE, MITOCHONDRIAL"/>
    <property type="match status" value="1"/>
</dbReference>
<dbReference type="GO" id="GO:0008483">
    <property type="term" value="F:transaminase activity"/>
    <property type="evidence" value="ECO:0007669"/>
    <property type="project" value="UniProtKB-KW"/>
</dbReference>
<dbReference type="PANTHER" id="PTHR43757">
    <property type="entry name" value="AMINOMETHYLTRANSFERASE"/>
    <property type="match status" value="1"/>
</dbReference>
<accession>A0A917HGU1</accession>
<dbReference type="InterPro" id="IPR006222">
    <property type="entry name" value="GCVT_N"/>
</dbReference>
<dbReference type="InterPro" id="IPR006223">
    <property type="entry name" value="GcvT"/>
</dbReference>
<dbReference type="Pfam" id="PF08669">
    <property type="entry name" value="GCV_T_C"/>
    <property type="match status" value="1"/>
</dbReference>
<dbReference type="Proteomes" id="UP000647241">
    <property type="component" value="Unassembled WGS sequence"/>
</dbReference>
<dbReference type="GO" id="GO:0005829">
    <property type="term" value="C:cytosol"/>
    <property type="evidence" value="ECO:0007669"/>
    <property type="project" value="TreeGrafter"/>
</dbReference>
<dbReference type="GO" id="GO:0004047">
    <property type="term" value="F:aminomethyltransferase activity"/>
    <property type="evidence" value="ECO:0007669"/>
    <property type="project" value="UniProtKB-UniRule"/>
</dbReference>
<dbReference type="InterPro" id="IPR022903">
    <property type="entry name" value="GcvT_bac"/>
</dbReference>
<evidence type="ECO:0000256" key="8">
    <source>
        <dbReference type="PIRSR" id="PIRSR006487-1"/>
    </source>
</evidence>
<dbReference type="Gene3D" id="3.30.70.1400">
    <property type="entry name" value="Aminomethyltransferase beta-barrel domains"/>
    <property type="match status" value="1"/>
</dbReference>
<evidence type="ECO:0000259" key="10">
    <source>
        <dbReference type="Pfam" id="PF08669"/>
    </source>
</evidence>
<dbReference type="InterPro" id="IPR013977">
    <property type="entry name" value="GcvT_C"/>
</dbReference>
<dbReference type="AlphaFoldDB" id="A0A917HGU1"/>
<feature type="domain" description="GCVT N-terminal" evidence="9">
    <location>
        <begin position="31"/>
        <end position="289"/>
    </location>
</feature>
<gene>
    <name evidence="7 11" type="primary">gcvT</name>
    <name evidence="11" type="ORF">GCM10011585_22240</name>
</gene>
<evidence type="ECO:0000313" key="11">
    <source>
        <dbReference type="EMBL" id="GGG78616.1"/>
    </source>
</evidence>
<evidence type="ECO:0000256" key="6">
    <source>
        <dbReference type="ARBA" id="ARBA00047665"/>
    </source>
</evidence>
<evidence type="ECO:0000256" key="4">
    <source>
        <dbReference type="ARBA" id="ARBA00022679"/>
    </source>
</evidence>
<dbReference type="SUPFAM" id="SSF103025">
    <property type="entry name" value="Folate-binding domain"/>
    <property type="match status" value="1"/>
</dbReference>
<evidence type="ECO:0000313" key="12">
    <source>
        <dbReference type="Proteomes" id="UP000647241"/>
    </source>
</evidence>
<dbReference type="NCBIfam" id="NF001567">
    <property type="entry name" value="PRK00389.1"/>
    <property type="match status" value="1"/>
</dbReference>
<dbReference type="PIRSF" id="PIRSF006487">
    <property type="entry name" value="GcvT"/>
    <property type="match status" value="1"/>
</dbReference>
<evidence type="ECO:0000256" key="5">
    <source>
        <dbReference type="ARBA" id="ARBA00031395"/>
    </source>
</evidence>
<comment type="catalytic activity">
    <reaction evidence="6 7">
        <text>N(6)-[(R)-S(8)-aminomethyldihydrolipoyl]-L-lysyl-[protein] + (6S)-5,6,7,8-tetrahydrofolate = N(6)-[(R)-dihydrolipoyl]-L-lysyl-[protein] + (6R)-5,10-methylene-5,6,7,8-tetrahydrofolate + NH4(+)</text>
        <dbReference type="Rhea" id="RHEA:16945"/>
        <dbReference type="Rhea" id="RHEA-COMP:10475"/>
        <dbReference type="Rhea" id="RHEA-COMP:10492"/>
        <dbReference type="ChEBI" id="CHEBI:15636"/>
        <dbReference type="ChEBI" id="CHEBI:28938"/>
        <dbReference type="ChEBI" id="CHEBI:57453"/>
        <dbReference type="ChEBI" id="CHEBI:83100"/>
        <dbReference type="ChEBI" id="CHEBI:83143"/>
        <dbReference type="EC" id="2.1.2.10"/>
    </reaction>
</comment>
<evidence type="ECO:0000256" key="1">
    <source>
        <dbReference type="ARBA" id="ARBA00008609"/>
    </source>
</evidence>
<organism evidence="11 12">
    <name type="scientific">Edaphobacter dinghuensis</name>
    <dbReference type="NCBI Taxonomy" id="1560005"/>
    <lineage>
        <taxon>Bacteria</taxon>
        <taxon>Pseudomonadati</taxon>
        <taxon>Acidobacteriota</taxon>
        <taxon>Terriglobia</taxon>
        <taxon>Terriglobales</taxon>
        <taxon>Acidobacteriaceae</taxon>
        <taxon>Edaphobacter</taxon>
    </lineage>
</organism>
<evidence type="ECO:0000259" key="9">
    <source>
        <dbReference type="Pfam" id="PF01571"/>
    </source>
</evidence>
<protein>
    <recommendedName>
        <fullName evidence="2 7">Aminomethyltransferase</fullName>
        <ecNumber evidence="2 7">2.1.2.10</ecNumber>
    </recommendedName>
    <alternativeName>
        <fullName evidence="5 7">Glycine cleavage system T protein</fullName>
    </alternativeName>
</protein>
<feature type="domain" description="Aminomethyltransferase C-terminal" evidence="10">
    <location>
        <begin position="309"/>
        <end position="388"/>
    </location>
</feature>
<comment type="subunit">
    <text evidence="7">The glycine cleavage system is composed of four proteins: P, T, L and H.</text>
</comment>
<reference evidence="11" key="2">
    <citation type="submission" date="2020-09" db="EMBL/GenBank/DDBJ databases">
        <authorList>
            <person name="Sun Q."/>
            <person name="Zhou Y."/>
        </authorList>
    </citation>
    <scope>NUCLEOTIDE SEQUENCE</scope>
    <source>
        <strain evidence="11">CGMCC 1.12997</strain>
    </source>
</reference>
<keyword evidence="4 7" id="KW-0808">Transferase</keyword>
<dbReference type="InterPro" id="IPR029043">
    <property type="entry name" value="GcvT/YgfZ_C"/>
</dbReference>
<comment type="similarity">
    <text evidence="1 7">Belongs to the GcvT family.</text>
</comment>
<dbReference type="GO" id="GO:0005960">
    <property type="term" value="C:glycine cleavage complex"/>
    <property type="evidence" value="ECO:0007669"/>
    <property type="project" value="InterPro"/>
</dbReference>
<dbReference type="SUPFAM" id="SSF101790">
    <property type="entry name" value="Aminomethyltransferase beta-barrel domain"/>
    <property type="match status" value="1"/>
</dbReference>
<evidence type="ECO:0000256" key="7">
    <source>
        <dbReference type="HAMAP-Rule" id="MF_00259"/>
    </source>
</evidence>
<dbReference type="Gene3D" id="3.30.1360.120">
    <property type="entry name" value="Probable tRNA modification gtpase trme, domain 1"/>
    <property type="match status" value="1"/>
</dbReference>